<accession>B7MZ74</accession>
<evidence type="ECO:0000313" key="2">
    <source>
        <dbReference type="Proteomes" id="UP000000748"/>
    </source>
</evidence>
<organism evidence="1 2">
    <name type="scientific">Escherichia coli O81 (strain ED1a)</name>
    <dbReference type="NCBI Taxonomy" id="585397"/>
    <lineage>
        <taxon>Bacteria</taxon>
        <taxon>Pseudomonadati</taxon>
        <taxon>Pseudomonadota</taxon>
        <taxon>Gammaproteobacteria</taxon>
        <taxon>Enterobacterales</taxon>
        <taxon>Enterobacteriaceae</taxon>
        <taxon>Escherichia</taxon>
    </lineage>
</organism>
<evidence type="ECO:0000313" key="1">
    <source>
        <dbReference type="EMBL" id="CAR09391.2"/>
    </source>
</evidence>
<sequence>MLYFPSFLLSPSLWSLPGYVSHRKKHQVEVIIQTAAVLVAAQVAADLAEVAVLLAVAARLAAGNSAIKNASPKAGIFKSDKVRLMPGL</sequence>
<dbReference type="Proteomes" id="UP000000748">
    <property type="component" value="Chromosome"/>
</dbReference>
<protein>
    <submittedName>
        <fullName evidence="1">Uncharacterized protein</fullName>
    </submittedName>
</protein>
<dbReference type="EMBL" id="CU928162">
    <property type="protein sequence ID" value="CAR09391.2"/>
    <property type="molecule type" value="Genomic_DNA"/>
</dbReference>
<proteinExistence type="predicted"/>
<gene>
    <name evidence="1" type="ordered locus">ECED1_3231</name>
</gene>
<dbReference type="AlphaFoldDB" id="B7MZ74"/>
<dbReference type="KEGG" id="ecq:ECED1_3231"/>
<name>B7MZ74_ECO81</name>
<reference evidence="2" key="1">
    <citation type="journal article" date="2009" name="PLoS Genet.">
        <title>Organised genome dynamics in the Escherichia coli species results in highly diverse adaptive paths.</title>
        <authorList>
            <person name="Touchon M."/>
            <person name="Hoede C."/>
            <person name="Tenaillon O."/>
            <person name="Barbe V."/>
            <person name="Baeriswyl S."/>
            <person name="Bidet P."/>
            <person name="Bingen E."/>
            <person name="Bonacorsi S."/>
            <person name="Bouchier C."/>
            <person name="Bouvet O."/>
            <person name="Calteau A."/>
            <person name="Chiapello H."/>
            <person name="Clermont O."/>
            <person name="Cruveiller S."/>
            <person name="Danchin A."/>
            <person name="Diard M."/>
            <person name="Dossat C."/>
            <person name="Karoui M.E."/>
            <person name="Frapy E."/>
            <person name="Garry L."/>
            <person name="Ghigo J.M."/>
            <person name="Gilles A.M."/>
            <person name="Johnson J."/>
            <person name="Le Bouguenec C."/>
            <person name="Lescat M."/>
            <person name="Mangenot S."/>
            <person name="Martinez-Jehanne V."/>
            <person name="Matic I."/>
            <person name="Nassif X."/>
            <person name="Oztas S."/>
            <person name="Petit M.A."/>
            <person name="Pichon C."/>
            <person name="Rouy Z."/>
            <person name="Ruf C.S."/>
            <person name="Schneider D."/>
            <person name="Tourret J."/>
            <person name="Vacherie B."/>
            <person name="Vallenet D."/>
            <person name="Medigue C."/>
            <person name="Rocha E.P.C."/>
            <person name="Denamur E."/>
        </authorList>
    </citation>
    <scope>NUCLEOTIDE SEQUENCE [LARGE SCALE GENOMIC DNA]</scope>
    <source>
        <strain evidence="2">ED1a</strain>
    </source>
</reference>
<dbReference type="HOGENOM" id="CLU_196662_0_0_6"/>